<proteinExistence type="predicted"/>
<evidence type="ECO:0000259" key="2">
    <source>
        <dbReference type="Pfam" id="PF13349"/>
    </source>
</evidence>
<reference evidence="3 4" key="1">
    <citation type="journal article" date="2010" name="ChemBioChem">
        <title>Cloning and characterization of the biosynthetic gene cluster of 16-membered macrolide antibiotic FD-891: involvement of a dual functional cytochrome P450 monooxygenase catalyzing epoxidation and hydroxylation.</title>
        <authorList>
            <person name="Kudo F."/>
            <person name="Motegi A."/>
            <person name="Mizoue K."/>
            <person name="Eguchi T."/>
        </authorList>
    </citation>
    <scope>NUCLEOTIDE SEQUENCE [LARGE SCALE GENOMIC DNA]</scope>
    <source>
        <strain evidence="3 4">A-8890</strain>
    </source>
</reference>
<reference evidence="3 4" key="2">
    <citation type="journal article" date="2023" name="ChemBioChem">
        <title>Acyltransferase Domain Exchange between Two Independent Type I Polyketide Synthases in the Same Producer Strain of Macrolide Antibiotics.</title>
        <authorList>
            <person name="Kudo F."/>
            <person name="Kishikawa K."/>
            <person name="Tsuboi K."/>
            <person name="Kido T."/>
            <person name="Usui T."/>
            <person name="Hashimoto J."/>
            <person name="Shin-Ya K."/>
            <person name="Miyanaga A."/>
            <person name="Eguchi T."/>
        </authorList>
    </citation>
    <scope>NUCLEOTIDE SEQUENCE [LARGE SCALE GENOMIC DNA]</scope>
    <source>
        <strain evidence="3 4">A-8890</strain>
    </source>
</reference>
<evidence type="ECO:0000313" key="4">
    <source>
        <dbReference type="Proteomes" id="UP001321542"/>
    </source>
</evidence>
<evidence type="ECO:0000256" key="1">
    <source>
        <dbReference type="SAM" id="MobiDB-lite"/>
    </source>
</evidence>
<keyword evidence="4" id="KW-1185">Reference proteome</keyword>
<dbReference type="EMBL" id="AP018448">
    <property type="protein sequence ID" value="BBC36789.1"/>
    <property type="molecule type" value="Genomic_DNA"/>
</dbReference>
<gene>
    <name evidence="3" type="ORF">SGFS_080830</name>
</gene>
<name>A0ABM7FKG7_9ACTN</name>
<feature type="region of interest" description="Disordered" evidence="1">
    <location>
        <begin position="1"/>
        <end position="45"/>
    </location>
</feature>
<dbReference type="InterPro" id="IPR025164">
    <property type="entry name" value="Toastrack_DUF4097"/>
</dbReference>
<feature type="domain" description="DUF4097" evidence="2">
    <location>
        <begin position="161"/>
        <end position="278"/>
    </location>
</feature>
<accession>A0ABM7FKG7</accession>
<organism evidence="3 4">
    <name type="scientific">Streptomyces graminofaciens</name>
    <dbReference type="NCBI Taxonomy" id="68212"/>
    <lineage>
        <taxon>Bacteria</taxon>
        <taxon>Bacillati</taxon>
        <taxon>Actinomycetota</taxon>
        <taxon>Actinomycetes</taxon>
        <taxon>Kitasatosporales</taxon>
        <taxon>Streptomycetaceae</taxon>
        <taxon>Streptomyces</taxon>
    </lineage>
</organism>
<sequence>MVRERPGSPGTRPLRTVEDIDRQQRAQGENTMARTAHAPRTAHSTGTRRIALAGLAVAVLASVAACGADAKEDKDPEHRSFALQGRTLTVDSDDSALELVPADVDEVEVTRWFEGRIVVGGDPRVTWEMKDDRLTLRMKCSGFVADCSARHRIEVPRGVAVVVEDGDGSVTAKGFQEALKIRTADGSVRVSDSSGPLELHTGDGSVRAIGIGSRSVRADTQDGSVKLELDVVPDLVEAGSHDGSIDIGLPRDASYKVDTRADDGSVRVSVPRDEDSSHVVTAHTRDGSVELRTMG</sequence>
<dbReference type="Pfam" id="PF13349">
    <property type="entry name" value="DUF4097"/>
    <property type="match status" value="1"/>
</dbReference>
<dbReference type="Proteomes" id="UP001321542">
    <property type="component" value="Chromosome"/>
</dbReference>
<feature type="compositionally biased region" description="Basic and acidic residues" evidence="1">
    <location>
        <begin position="15"/>
        <end position="24"/>
    </location>
</feature>
<protein>
    <recommendedName>
        <fullName evidence="2">DUF4097 domain-containing protein</fullName>
    </recommendedName>
</protein>
<evidence type="ECO:0000313" key="3">
    <source>
        <dbReference type="EMBL" id="BBC36789.1"/>
    </source>
</evidence>